<feature type="non-terminal residue" evidence="2">
    <location>
        <position position="1"/>
    </location>
</feature>
<feature type="compositionally biased region" description="Polar residues" evidence="1">
    <location>
        <begin position="44"/>
        <end position="55"/>
    </location>
</feature>
<dbReference type="EMBL" id="JAGTJS010000033">
    <property type="protein sequence ID" value="KAH7231479.1"/>
    <property type="molecule type" value="Genomic_DNA"/>
</dbReference>
<dbReference type="AlphaFoldDB" id="A0A9P9JWK8"/>
<evidence type="ECO:0000256" key="1">
    <source>
        <dbReference type="SAM" id="MobiDB-lite"/>
    </source>
</evidence>
<dbReference type="Proteomes" id="UP000736672">
    <property type="component" value="Unassembled WGS sequence"/>
</dbReference>
<sequence>TPNGPTDTAEGRTGAPNTPQEPTRAASEPTGIPVETQPRATEFRTPTSPSASPTGKSIELDLSDATLGEHATSIIIDGETAIAPPNGNASFSIDVTKPLDIAPGELVSLIASIRVGDIGAPNSQLGFLLRRESTGSRLQMIMDEKSIYDKELETTAGKFEEVESEKTEISDNPKVDILQESGDNPVDLTVRGLMLVEAERAALSAETTRIESAPSGQETSVISGNGKGGEGRESGSFGSVSSLSETGTGTSPASPTSSGPVAIVPNEGGHNLMVNRVAVYVVPLIAAFLL</sequence>
<protein>
    <submittedName>
        <fullName evidence="2">Uncharacterized protein</fullName>
    </submittedName>
</protein>
<keyword evidence="3" id="KW-1185">Reference proteome</keyword>
<name>A0A9P9JWK8_FUSSL</name>
<gene>
    <name evidence="2" type="ORF">B0J15DRAFT_410180</name>
</gene>
<evidence type="ECO:0000313" key="3">
    <source>
        <dbReference type="Proteomes" id="UP000736672"/>
    </source>
</evidence>
<feature type="region of interest" description="Disordered" evidence="1">
    <location>
        <begin position="206"/>
        <end position="262"/>
    </location>
</feature>
<organism evidence="2 3">
    <name type="scientific">Fusarium solani</name>
    <name type="common">Filamentous fungus</name>
    <dbReference type="NCBI Taxonomy" id="169388"/>
    <lineage>
        <taxon>Eukaryota</taxon>
        <taxon>Fungi</taxon>
        <taxon>Dikarya</taxon>
        <taxon>Ascomycota</taxon>
        <taxon>Pezizomycotina</taxon>
        <taxon>Sordariomycetes</taxon>
        <taxon>Hypocreomycetidae</taxon>
        <taxon>Hypocreales</taxon>
        <taxon>Nectriaceae</taxon>
        <taxon>Fusarium</taxon>
        <taxon>Fusarium solani species complex</taxon>
    </lineage>
</organism>
<feature type="region of interest" description="Disordered" evidence="1">
    <location>
        <begin position="1"/>
        <end position="57"/>
    </location>
</feature>
<accession>A0A9P9JWK8</accession>
<evidence type="ECO:0000313" key="2">
    <source>
        <dbReference type="EMBL" id="KAH7231479.1"/>
    </source>
</evidence>
<proteinExistence type="predicted"/>
<comment type="caution">
    <text evidence="2">The sequence shown here is derived from an EMBL/GenBank/DDBJ whole genome shotgun (WGS) entry which is preliminary data.</text>
</comment>
<feature type="compositionally biased region" description="Low complexity" evidence="1">
    <location>
        <begin position="234"/>
        <end position="260"/>
    </location>
</feature>
<dbReference type="OrthoDB" id="5106806at2759"/>
<reference evidence="2" key="1">
    <citation type="journal article" date="2021" name="Nat. Commun.">
        <title>Genetic determinants of endophytism in the Arabidopsis root mycobiome.</title>
        <authorList>
            <person name="Mesny F."/>
            <person name="Miyauchi S."/>
            <person name="Thiergart T."/>
            <person name="Pickel B."/>
            <person name="Atanasova L."/>
            <person name="Karlsson M."/>
            <person name="Huettel B."/>
            <person name="Barry K.W."/>
            <person name="Haridas S."/>
            <person name="Chen C."/>
            <person name="Bauer D."/>
            <person name="Andreopoulos W."/>
            <person name="Pangilinan J."/>
            <person name="LaButti K."/>
            <person name="Riley R."/>
            <person name="Lipzen A."/>
            <person name="Clum A."/>
            <person name="Drula E."/>
            <person name="Henrissat B."/>
            <person name="Kohler A."/>
            <person name="Grigoriev I.V."/>
            <person name="Martin F.M."/>
            <person name="Hacquard S."/>
        </authorList>
    </citation>
    <scope>NUCLEOTIDE SEQUENCE</scope>
    <source>
        <strain evidence="2">FSSC 5 MPI-SDFR-AT-0091</strain>
    </source>
</reference>